<proteinExistence type="predicted"/>
<evidence type="ECO:0000313" key="1">
    <source>
        <dbReference type="EMBL" id="MCP2176989.1"/>
    </source>
</evidence>
<comment type="caution">
    <text evidence="1">The sequence shown here is derived from an EMBL/GenBank/DDBJ whole genome shotgun (WGS) entry which is preliminary data.</text>
</comment>
<keyword evidence="2" id="KW-1185">Reference proteome</keyword>
<reference evidence="1 2" key="1">
    <citation type="submission" date="2022-06" db="EMBL/GenBank/DDBJ databases">
        <title>Genomic Encyclopedia of Archaeal and Bacterial Type Strains, Phase II (KMG-II): from individual species to whole genera.</title>
        <authorList>
            <person name="Goeker M."/>
        </authorList>
    </citation>
    <scope>NUCLEOTIDE SEQUENCE [LARGE SCALE GENOMIC DNA]</scope>
    <source>
        <strain evidence="1 2">DSM 44693</strain>
    </source>
</reference>
<name>A0ABT1HFM8_9NOCA</name>
<dbReference type="Proteomes" id="UP001206895">
    <property type="component" value="Unassembled WGS sequence"/>
</dbReference>
<sequence length="121" mass="12426">MMSDSAGGNTSDADPVRTLVLGLLERVEQFAATVISDRDPRAGGSGDLGPAIRATVDTVITEIGEFVTNLIAAIIAVLEAISAALDEAMGARGRTAPGHPTRPATGFQPIAVEVEMGEPQL</sequence>
<accession>A0ABT1HFM8</accession>
<gene>
    <name evidence="1" type="ORF">LX13_002817</name>
</gene>
<organism evidence="1 2">
    <name type="scientific">Williamsia maris</name>
    <dbReference type="NCBI Taxonomy" id="72806"/>
    <lineage>
        <taxon>Bacteria</taxon>
        <taxon>Bacillati</taxon>
        <taxon>Actinomycetota</taxon>
        <taxon>Actinomycetes</taxon>
        <taxon>Mycobacteriales</taxon>
        <taxon>Nocardiaceae</taxon>
        <taxon>Williamsia</taxon>
    </lineage>
</organism>
<protein>
    <submittedName>
        <fullName evidence="1">Uncharacterized protein</fullName>
    </submittedName>
</protein>
<dbReference type="EMBL" id="JAMTCJ010000003">
    <property type="protein sequence ID" value="MCP2176989.1"/>
    <property type="molecule type" value="Genomic_DNA"/>
</dbReference>
<evidence type="ECO:0000313" key="2">
    <source>
        <dbReference type="Proteomes" id="UP001206895"/>
    </source>
</evidence>